<accession>A0A9P6CHX1</accession>
<dbReference type="OrthoDB" id="3266199at2759"/>
<reference evidence="1" key="1">
    <citation type="submission" date="2020-11" db="EMBL/GenBank/DDBJ databases">
        <authorList>
            <consortium name="DOE Joint Genome Institute"/>
            <person name="Ahrendt S."/>
            <person name="Riley R."/>
            <person name="Andreopoulos W."/>
            <person name="Labutti K."/>
            <person name="Pangilinan J."/>
            <person name="Ruiz-Duenas F.J."/>
            <person name="Barrasa J.M."/>
            <person name="Sanchez-Garcia M."/>
            <person name="Camarero S."/>
            <person name="Miyauchi S."/>
            <person name="Serrano A."/>
            <person name="Linde D."/>
            <person name="Babiker R."/>
            <person name="Drula E."/>
            <person name="Ayuso-Fernandez I."/>
            <person name="Pacheco R."/>
            <person name="Padilla G."/>
            <person name="Ferreira P."/>
            <person name="Barriuso J."/>
            <person name="Kellner H."/>
            <person name="Castanera R."/>
            <person name="Alfaro M."/>
            <person name="Ramirez L."/>
            <person name="Pisabarro A.G."/>
            <person name="Kuo A."/>
            <person name="Tritt A."/>
            <person name="Lipzen A."/>
            <person name="He G."/>
            <person name="Yan M."/>
            <person name="Ng V."/>
            <person name="Cullen D."/>
            <person name="Martin F."/>
            <person name="Rosso M.-N."/>
            <person name="Henrissat B."/>
            <person name="Hibbett D."/>
            <person name="Martinez A.T."/>
            <person name="Grigoriev I.V."/>
        </authorList>
    </citation>
    <scope>NUCLEOTIDE SEQUENCE</scope>
    <source>
        <strain evidence="1">CBS 247.69</strain>
    </source>
</reference>
<dbReference type="EMBL" id="MU150240">
    <property type="protein sequence ID" value="KAF9466672.1"/>
    <property type="molecule type" value="Genomic_DNA"/>
</dbReference>
<protein>
    <submittedName>
        <fullName evidence="1">Uncharacterized protein</fullName>
    </submittedName>
</protein>
<keyword evidence="2" id="KW-1185">Reference proteome</keyword>
<name>A0A9P6CHX1_9AGAR</name>
<dbReference type="Proteomes" id="UP000807353">
    <property type="component" value="Unassembled WGS sequence"/>
</dbReference>
<evidence type="ECO:0000313" key="1">
    <source>
        <dbReference type="EMBL" id="KAF9466672.1"/>
    </source>
</evidence>
<gene>
    <name evidence="1" type="ORF">BDZ94DRAFT_1250448</name>
</gene>
<comment type="caution">
    <text evidence="1">The sequence shown here is derived from an EMBL/GenBank/DDBJ whole genome shotgun (WGS) entry which is preliminary data.</text>
</comment>
<dbReference type="AlphaFoldDB" id="A0A9P6CHX1"/>
<sequence length="207" mass="23655">MCGLEMPKWDSFEQLEGAIALADKWDAPGPLSVIRSAVTAPSFIADPLRLYVLATRCGWQEEAKIASTHTLTLSLYDDIHQEQLQRLASKDLMTLFHFHRRRRDEFKTFVDSEEAFNAGNGTQCFCPGCGEEMDNHTWRELKFRMFAEMDRRPLGDTLIGLDMEEWPESVGCWNAKCGKDGCGRLNYNKLTTLRDIKDCIERLPATI</sequence>
<proteinExistence type="predicted"/>
<evidence type="ECO:0000313" key="2">
    <source>
        <dbReference type="Proteomes" id="UP000807353"/>
    </source>
</evidence>
<organism evidence="1 2">
    <name type="scientific">Collybia nuda</name>
    <dbReference type="NCBI Taxonomy" id="64659"/>
    <lineage>
        <taxon>Eukaryota</taxon>
        <taxon>Fungi</taxon>
        <taxon>Dikarya</taxon>
        <taxon>Basidiomycota</taxon>
        <taxon>Agaricomycotina</taxon>
        <taxon>Agaricomycetes</taxon>
        <taxon>Agaricomycetidae</taxon>
        <taxon>Agaricales</taxon>
        <taxon>Tricholomatineae</taxon>
        <taxon>Clitocybaceae</taxon>
        <taxon>Collybia</taxon>
    </lineage>
</organism>